<accession>A0A9N9TMY9</accession>
<dbReference type="SUPFAM" id="SSF51735">
    <property type="entry name" value="NAD(P)-binding Rossmann-fold domains"/>
    <property type="match status" value="1"/>
</dbReference>
<evidence type="ECO:0000256" key="5">
    <source>
        <dbReference type="ARBA" id="ARBA00022857"/>
    </source>
</evidence>
<evidence type="ECO:0000256" key="4">
    <source>
        <dbReference type="ARBA" id="ARBA00022692"/>
    </source>
</evidence>
<dbReference type="AlphaFoldDB" id="A0A9N9TMY9"/>
<feature type="transmembrane region" description="Helical" evidence="10">
    <location>
        <begin position="469"/>
        <end position="490"/>
    </location>
</feature>
<dbReference type="Pfam" id="PF03015">
    <property type="entry name" value="Sterile"/>
    <property type="match status" value="1"/>
</dbReference>
<evidence type="ECO:0000256" key="3">
    <source>
        <dbReference type="ARBA" id="ARBA00022516"/>
    </source>
</evidence>
<evidence type="ECO:0000313" key="13">
    <source>
        <dbReference type="EMBL" id="CAG9858436.1"/>
    </source>
</evidence>
<comment type="function">
    <text evidence="10">Catalyzes the reduction of fatty acyl-CoA to fatty alcohols.</text>
</comment>
<dbReference type="InterPro" id="IPR036291">
    <property type="entry name" value="NAD(P)-bd_dom_sf"/>
</dbReference>
<keyword evidence="6 10" id="KW-1133">Transmembrane helix</keyword>
<keyword evidence="4 10" id="KW-0812">Transmembrane</keyword>
<evidence type="ECO:0000259" key="12">
    <source>
        <dbReference type="Pfam" id="PF07993"/>
    </source>
</evidence>
<feature type="domain" description="Thioester reductase (TE)" evidence="12">
    <location>
        <begin position="20"/>
        <end position="291"/>
    </location>
</feature>
<dbReference type="PANTHER" id="PTHR11011:SF61">
    <property type="entry name" value="FATTY ACYL-COA REDUCTASE"/>
    <property type="match status" value="1"/>
</dbReference>
<keyword evidence="7 10" id="KW-0443">Lipid metabolism</keyword>
<proteinExistence type="inferred from homology"/>
<comment type="subcellular location">
    <subcellularLocation>
        <location evidence="1">Membrane</location>
        <topology evidence="1">Multi-pass membrane protein</topology>
    </subcellularLocation>
</comment>
<dbReference type="OrthoDB" id="429813at2759"/>
<dbReference type="GO" id="GO:0080019">
    <property type="term" value="F:alcohol-forming very long-chain fatty acyl-CoA reductase activity"/>
    <property type="evidence" value="ECO:0007669"/>
    <property type="project" value="InterPro"/>
</dbReference>
<evidence type="ECO:0000256" key="9">
    <source>
        <dbReference type="ARBA" id="ARBA00052530"/>
    </source>
</evidence>
<dbReference type="GO" id="GO:0005777">
    <property type="term" value="C:peroxisome"/>
    <property type="evidence" value="ECO:0007669"/>
    <property type="project" value="TreeGrafter"/>
</dbReference>
<reference evidence="13" key="1">
    <citation type="submission" date="2022-01" db="EMBL/GenBank/DDBJ databases">
        <authorList>
            <person name="King R."/>
        </authorList>
    </citation>
    <scope>NUCLEOTIDE SEQUENCE</scope>
</reference>
<dbReference type="Pfam" id="PF07993">
    <property type="entry name" value="NAD_binding_4"/>
    <property type="match status" value="1"/>
</dbReference>
<dbReference type="InterPro" id="IPR013120">
    <property type="entry name" value="FAR_NAD-bd"/>
</dbReference>
<dbReference type="CDD" id="cd09071">
    <property type="entry name" value="FAR_C"/>
    <property type="match status" value="1"/>
</dbReference>
<sequence>MNNSLPDRVSETFLDSTIFITGATGLVGKALLDKLLRYCDVKKIYILVREKKGKQPNERLKDLFKDALFKKLLEQKPEAPEKCTVVPGDVTEIDLGISEENRSVLTNEVNFIFHSAATVRFDDSLKYAVTMNTRGTKFALELAEQCRNLKLFIHISTAYAFPNQGDITYEKEYDPPGNPHEIISSFNWLKEESFTPEMTKKLLGDIPNTYTFSKALAEKLVYEKVGKIPLIICRPAIVIPAFKDPIPGWTNNIQGPSGLFVGAGKGVIRSLYMDSKTYANFGPADCTVSAIIMFAWHHLSSKSSSYIFNICMPQSDIQITWEEIFKTAREVVETKVPFNRILWYPGGQPTKSRFYNRVRQTLFQIIPALLIDFMLIIVGQKPILFSIQMRILKGLEVYEYYLTRPWNFDTTSIETVRKKLNSRELDNYQLDSDVKDVKQYLVDCTFYCRRQFLKETDDMLPAARRNMKIMYALDKAVKGFFLYIVMYYLYKLCLIFV</sequence>
<dbReference type="PANTHER" id="PTHR11011">
    <property type="entry name" value="MALE STERILITY PROTEIN 2-RELATED"/>
    <property type="match status" value="1"/>
</dbReference>
<gene>
    <name evidence="13" type="ORF">PHYEVI_LOCUS4825</name>
</gene>
<dbReference type="Gene3D" id="3.40.50.720">
    <property type="entry name" value="NAD(P)-binding Rossmann-like Domain"/>
    <property type="match status" value="1"/>
</dbReference>
<dbReference type="EC" id="1.2.1.84" evidence="10"/>
<keyword evidence="5 10" id="KW-0521">NADP</keyword>
<evidence type="ECO:0000256" key="2">
    <source>
        <dbReference type="ARBA" id="ARBA00005928"/>
    </source>
</evidence>
<feature type="transmembrane region" description="Helical" evidence="10">
    <location>
        <begin position="361"/>
        <end position="379"/>
    </location>
</feature>
<dbReference type="GO" id="GO:0035336">
    <property type="term" value="P:long-chain fatty-acyl-CoA metabolic process"/>
    <property type="evidence" value="ECO:0007669"/>
    <property type="project" value="TreeGrafter"/>
</dbReference>
<comment type="similarity">
    <text evidence="2 10">Belongs to the fatty acyl-CoA reductase family.</text>
</comment>
<dbReference type="GO" id="GO:0102965">
    <property type="term" value="F:alcohol-forming long-chain fatty acyl-CoA reductase activity"/>
    <property type="evidence" value="ECO:0007669"/>
    <property type="project" value="UniProtKB-EC"/>
</dbReference>
<keyword evidence="10" id="KW-0560">Oxidoreductase</keyword>
<evidence type="ECO:0000256" key="7">
    <source>
        <dbReference type="ARBA" id="ARBA00023098"/>
    </source>
</evidence>
<evidence type="ECO:0000256" key="1">
    <source>
        <dbReference type="ARBA" id="ARBA00004141"/>
    </source>
</evidence>
<evidence type="ECO:0000256" key="10">
    <source>
        <dbReference type="RuleBase" id="RU363097"/>
    </source>
</evidence>
<dbReference type="GO" id="GO:0016020">
    <property type="term" value="C:membrane"/>
    <property type="evidence" value="ECO:0007669"/>
    <property type="project" value="UniProtKB-SubCell"/>
</dbReference>
<evidence type="ECO:0000256" key="6">
    <source>
        <dbReference type="ARBA" id="ARBA00022989"/>
    </source>
</evidence>
<dbReference type="CDD" id="cd05236">
    <property type="entry name" value="FAR-N_SDR_e"/>
    <property type="match status" value="1"/>
</dbReference>
<dbReference type="Proteomes" id="UP001153712">
    <property type="component" value="Chromosome 2"/>
</dbReference>
<evidence type="ECO:0000259" key="11">
    <source>
        <dbReference type="Pfam" id="PF03015"/>
    </source>
</evidence>
<comment type="catalytic activity">
    <reaction evidence="9 10">
        <text>a long-chain fatty acyl-CoA + 2 NADPH + 2 H(+) = a long-chain primary fatty alcohol + 2 NADP(+) + CoA</text>
        <dbReference type="Rhea" id="RHEA:52716"/>
        <dbReference type="ChEBI" id="CHEBI:15378"/>
        <dbReference type="ChEBI" id="CHEBI:57287"/>
        <dbReference type="ChEBI" id="CHEBI:57783"/>
        <dbReference type="ChEBI" id="CHEBI:58349"/>
        <dbReference type="ChEBI" id="CHEBI:77396"/>
        <dbReference type="ChEBI" id="CHEBI:83139"/>
        <dbReference type="EC" id="1.2.1.84"/>
    </reaction>
</comment>
<feature type="domain" description="Fatty acyl-CoA reductase C-terminal" evidence="11">
    <location>
        <begin position="363"/>
        <end position="453"/>
    </location>
</feature>
<evidence type="ECO:0000313" key="14">
    <source>
        <dbReference type="Proteomes" id="UP001153712"/>
    </source>
</evidence>
<keyword evidence="8 10" id="KW-0472">Membrane</keyword>
<dbReference type="InterPro" id="IPR033640">
    <property type="entry name" value="FAR_C"/>
</dbReference>
<dbReference type="FunFam" id="3.40.50.720:FF:000143">
    <property type="entry name" value="Fatty acyl-CoA reductase"/>
    <property type="match status" value="1"/>
</dbReference>
<organism evidence="13 14">
    <name type="scientific">Phyllotreta striolata</name>
    <name type="common">Striped flea beetle</name>
    <name type="synonym">Crioceris striolata</name>
    <dbReference type="NCBI Taxonomy" id="444603"/>
    <lineage>
        <taxon>Eukaryota</taxon>
        <taxon>Metazoa</taxon>
        <taxon>Ecdysozoa</taxon>
        <taxon>Arthropoda</taxon>
        <taxon>Hexapoda</taxon>
        <taxon>Insecta</taxon>
        <taxon>Pterygota</taxon>
        <taxon>Neoptera</taxon>
        <taxon>Endopterygota</taxon>
        <taxon>Coleoptera</taxon>
        <taxon>Polyphaga</taxon>
        <taxon>Cucujiformia</taxon>
        <taxon>Chrysomeloidea</taxon>
        <taxon>Chrysomelidae</taxon>
        <taxon>Galerucinae</taxon>
        <taxon>Alticini</taxon>
        <taxon>Phyllotreta</taxon>
    </lineage>
</organism>
<evidence type="ECO:0000256" key="8">
    <source>
        <dbReference type="ARBA" id="ARBA00023136"/>
    </source>
</evidence>
<dbReference type="EMBL" id="OU900095">
    <property type="protein sequence ID" value="CAG9858436.1"/>
    <property type="molecule type" value="Genomic_DNA"/>
</dbReference>
<name>A0A9N9TMY9_PHYSR</name>
<protein>
    <recommendedName>
        <fullName evidence="10">Fatty acyl-CoA reductase</fullName>
        <ecNumber evidence="10">1.2.1.84</ecNumber>
    </recommendedName>
</protein>
<keyword evidence="3 10" id="KW-0444">Lipid biosynthesis</keyword>
<keyword evidence="14" id="KW-1185">Reference proteome</keyword>
<dbReference type="InterPro" id="IPR026055">
    <property type="entry name" value="FAR"/>
</dbReference>